<name>A0AB35U5X6_9FIRM</name>
<evidence type="ECO:0000256" key="2">
    <source>
        <dbReference type="ARBA" id="ARBA00022448"/>
    </source>
</evidence>
<dbReference type="Pfam" id="PF01991">
    <property type="entry name" value="vATP-synt_E"/>
    <property type="match status" value="1"/>
</dbReference>
<evidence type="ECO:0000256" key="3">
    <source>
        <dbReference type="ARBA" id="ARBA00023065"/>
    </source>
</evidence>
<accession>A0AB35U5X6</accession>
<dbReference type="Gene3D" id="3.30.2320.30">
    <property type="entry name" value="ATP synthase, E subunit, C-terminal"/>
    <property type="match status" value="1"/>
</dbReference>
<gene>
    <name evidence="4" type="ORF">MOZ60_08995</name>
</gene>
<dbReference type="SUPFAM" id="SSF160527">
    <property type="entry name" value="V-type ATPase subunit E-like"/>
    <property type="match status" value="1"/>
</dbReference>
<dbReference type="RefSeq" id="WP_277645132.1">
    <property type="nucleotide sequence ID" value="NZ_JALBUR010000027.1"/>
</dbReference>
<reference evidence="4 5" key="1">
    <citation type="submission" date="2022-03" db="EMBL/GenBank/DDBJ databases">
        <title>Novel taxa within the pig intestine.</title>
        <authorList>
            <person name="Wylensek D."/>
            <person name="Bishof K."/>
            <person name="Afrizal A."/>
            <person name="Clavel T."/>
        </authorList>
    </citation>
    <scope>NUCLEOTIDE SEQUENCE [LARGE SCALE GENOMIC DNA]</scope>
    <source>
        <strain evidence="4 5">CLA-KB-P133</strain>
    </source>
</reference>
<dbReference type="InterPro" id="IPR002842">
    <property type="entry name" value="ATPase_V1_Esu"/>
</dbReference>
<sequence length="201" mass="23356">MENYEEKILKTIDEDVSSNAELVRNQVEQETEALRQDQLSFYKEGLKKETDTYLEKELSELRFYAATKSSKDKMDTKKKLLQLRQSLTAQLFDEVSSDLHRFTSSGDYEKWLQKHLEEVHISEDGVFAAREQDKKLLAKLLAARGLHNKIETAYLEIGGFLYRDDAAGIEYSCTLDDKLKEARDWFRNHSGFRVEESEDAA</sequence>
<organism evidence="4 5">
    <name type="scientific">Grylomicrobium aquisgranensis</name>
    <dbReference type="NCBI Taxonomy" id="2926318"/>
    <lineage>
        <taxon>Bacteria</taxon>
        <taxon>Bacillati</taxon>
        <taxon>Bacillota</taxon>
        <taxon>Erysipelotrichia</taxon>
        <taxon>Erysipelotrichales</taxon>
        <taxon>Erysipelotrichaceae</taxon>
        <taxon>Grylomicrobium</taxon>
    </lineage>
</organism>
<dbReference type="AlphaFoldDB" id="A0AB35U5X6"/>
<comment type="similarity">
    <text evidence="1">Belongs to the V-ATPase E subunit family.</text>
</comment>
<proteinExistence type="inferred from homology"/>
<keyword evidence="5" id="KW-1185">Reference proteome</keyword>
<dbReference type="InterPro" id="IPR038495">
    <property type="entry name" value="ATPase_E_C"/>
</dbReference>
<comment type="caution">
    <text evidence="4">The sequence shown here is derived from an EMBL/GenBank/DDBJ whole genome shotgun (WGS) entry which is preliminary data.</text>
</comment>
<dbReference type="Proteomes" id="UP001286174">
    <property type="component" value="Unassembled WGS sequence"/>
</dbReference>
<evidence type="ECO:0000313" key="4">
    <source>
        <dbReference type="EMBL" id="MDX8420229.1"/>
    </source>
</evidence>
<dbReference type="EMBL" id="JALBUR010000027">
    <property type="protein sequence ID" value="MDX8420229.1"/>
    <property type="molecule type" value="Genomic_DNA"/>
</dbReference>
<evidence type="ECO:0000256" key="1">
    <source>
        <dbReference type="ARBA" id="ARBA00005901"/>
    </source>
</evidence>
<dbReference type="GO" id="GO:0033178">
    <property type="term" value="C:proton-transporting two-sector ATPase complex, catalytic domain"/>
    <property type="evidence" value="ECO:0007669"/>
    <property type="project" value="InterPro"/>
</dbReference>
<protein>
    <submittedName>
        <fullName evidence="4">V-type ATP synthase subunit E family protein</fullName>
    </submittedName>
</protein>
<keyword evidence="3" id="KW-0406">Ion transport</keyword>
<dbReference type="GO" id="GO:0046961">
    <property type="term" value="F:proton-transporting ATPase activity, rotational mechanism"/>
    <property type="evidence" value="ECO:0007669"/>
    <property type="project" value="InterPro"/>
</dbReference>
<keyword evidence="2" id="KW-0813">Transport</keyword>
<evidence type="ECO:0000313" key="5">
    <source>
        <dbReference type="Proteomes" id="UP001286174"/>
    </source>
</evidence>